<dbReference type="RefSeq" id="WP_181676916.1">
    <property type="nucleotide sequence ID" value="NZ_JABJVM010000010.1"/>
</dbReference>
<dbReference type="Proteomes" id="UP000548787">
    <property type="component" value="Unassembled WGS sequence"/>
</dbReference>
<sequence length="190" mass="22513">MRSIDATMTLQQGEELKENGEYIVLSGHLTCCIGDQLLCFLRKSERAIVHNHLLPEKLRYQACDTVKVLKLDSHTTNRRIEYRYRAFERELVDMMVQRMEMLLLRKKERLVYALSKLGNEVGILEGGDCHIPNVWSQAELASYINCTREYLLNQKKALKKEGLILDNRHWVLLDWNQWTKEEEKYHLIYD</sequence>
<keyword evidence="3" id="KW-1185">Reference proteome</keyword>
<dbReference type="InterPro" id="IPR014710">
    <property type="entry name" value="RmlC-like_jellyroll"/>
</dbReference>
<dbReference type="AlphaFoldDB" id="A0A7W1T7E2"/>
<evidence type="ECO:0000259" key="1">
    <source>
        <dbReference type="Pfam" id="PF13545"/>
    </source>
</evidence>
<feature type="domain" description="HTH crp-type" evidence="1">
    <location>
        <begin position="108"/>
        <end position="176"/>
    </location>
</feature>
<comment type="caution">
    <text evidence="2">The sequence shown here is derived from an EMBL/GenBank/DDBJ whole genome shotgun (WGS) entry which is preliminary data.</text>
</comment>
<dbReference type="Pfam" id="PF13545">
    <property type="entry name" value="HTH_Crp_2"/>
    <property type="match status" value="1"/>
</dbReference>
<dbReference type="GO" id="GO:0003677">
    <property type="term" value="F:DNA binding"/>
    <property type="evidence" value="ECO:0007669"/>
    <property type="project" value="InterPro"/>
</dbReference>
<reference evidence="2 3" key="1">
    <citation type="submission" date="2020-08" db="EMBL/GenBank/DDBJ databases">
        <title>Listeria ohnekaius sp. nov. and Listeria portnoyii sp. nov. isolated from non-agricultural and natural environments.</title>
        <authorList>
            <person name="Weller D."/>
            <person name="Belias A.M."/>
            <person name="Liao J."/>
            <person name="Guo S."/>
            <person name="Orsi R.H."/>
            <person name="Wiedmann M."/>
        </authorList>
    </citation>
    <scope>NUCLEOTIDE SEQUENCE [LARGE SCALE GENOMIC DNA]</scope>
    <source>
        <strain evidence="2 3">FSL W9-0585</strain>
    </source>
</reference>
<dbReference type="InterPro" id="IPR012318">
    <property type="entry name" value="HTH_CRP"/>
</dbReference>
<gene>
    <name evidence="2" type="ORF">HPK16_10495</name>
</gene>
<protein>
    <submittedName>
        <fullName evidence="2">Crp/Fnr family transcriptional regulator</fullName>
    </submittedName>
</protein>
<dbReference type="EMBL" id="JABJVM010000010">
    <property type="protein sequence ID" value="MBA3926770.1"/>
    <property type="molecule type" value="Genomic_DNA"/>
</dbReference>
<dbReference type="SUPFAM" id="SSF46785">
    <property type="entry name" value="Winged helix' DNA-binding domain"/>
    <property type="match status" value="1"/>
</dbReference>
<evidence type="ECO:0000313" key="2">
    <source>
        <dbReference type="EMBL" id="MBA3926770.1"/>
    </source>
</evidence>
<proteinExistence type="predicted"/>
<name>A0A7W1T7E2_9LIST</name>
<accession>A0A7W1T7E2</accession>
<dbReference type="Gene3D" id="2.60.120.10">
    <property type="entry name" value="Jelly Rolls"/>
    <property type="match status" value="1"/>
</dbReference>
<evidence type="ECO:0000313" key="3">
    <source>
        <dbReference type="Proteomes" id="UP000548787"/>
    </source>
</evidence>
<organism evidence="2 3">
    <name type="scientific">Listeria rustica</name>
    <dbReference type="NCBI Taxonomy" id="2713503"/>
    <lineage>
        <taxon>Bacteria</taxon>
        <taxon>Bacillati</taxon>
        <taxon>Bacillota</taxon>
        <taxon>Bacilli</taxon>
        <taxon>Bacillales</taxon>
        <taxon>Listeriaceae</taxon>
        <taxon>Listeria</taxon>
    </lineage>
</organism>
<dbReference type="InterPro" id="IPR036390">
    <property type="entry name" value="WH_DNA-bd_sf"/>
</dbReference>
<dbReference type="GO" id="GO:0006355">
    <property type="term" value="P:regulation of DNA-templated transcription"/>
    <property type="evidence" value="ECO:0007669"/>
    <property type="project" value="InterPro"/>
</dbReference>